<dbReference type="AlphaFoldDB" id="A0A7J6KTZ5"/>
<dbReference type="Gene3D" id="3.30.70.270">
    <property type="match status" value="1"/>
</dbReference>
<dbReference type="SUPFAM" id="SSF56672">
    <property type="entry name" value="DNA/RNA polymerases"/>
    <property type="match status" value="1"/>
</dbReference>
<name>A0A7J6KTZ5_PERCH</name>
<dbReference type="PANTHER" id="PTHR33050:SF7">
    <property type="entry name" value="RIBONUCLEASE H"/>
    <property type="match status" value="1"/>
</dbReference>
<comment type="caution">
    <text evidence="2">The sequence shown here is derived from an EMBL/GenBank/DDBJ whole genome shotgun (WGS) entry which is preliminary data.</text>
</comment>
<evidence type="ECO:0000313" key="3">
    <source>
        <dbReference type="Proteomes" id="UP000591131"/>
    </source>
</evidence>
<keyword evidence="3" id="KW-1185">Reference proteome</keyword>
<gene>
    <name evidence="2" type="ORF">FOL47_001456</name>
</gene>
<protein>
    <recommendedName>
        <fullName evidence="1">Reverse transcriptase domain-containing protein</fullName>
    </recommendedName>
</protein>
<dbReference type="Proteomes" id="UP000591131">
    <property type="component" value="Unassembled WGS sequence"/>
</dbReference>
<sequence>MSEGSESATKGAPLSHSNLVSEFVNHALNALSESVDESLNKFTSGAGLASPKPWDKVCPINIDKASELFRVLQSTISETGLDSFLNDCISSNFPAERENQFNEIIESATQSVLNPVCSILGARADTSEVGSLLRPSVIASLLSLCGEDFQEESEILEQQINEGCSLGQYEPIPPSTHWPEAKPRRVKEVELLLDNYGSAVENCHFLEEILLEEVNLGRMKVFGFASEFRGVVTPVALIPKGSCPPEKARQRAKHFRVIEDYKRSHINQKASNFSQTLSLPKYSDIQMLIQTLLKKGYEQGKPLKAFTLDVKSAFRAVGISPKEAPSLNIRCGDKVFRHLRLAFGHRNSPFCFSRIAGAVHRAIVSLLHTWSLSSYLDLTSGLLYVDDMLYISTERSILLSMALTMLIWRLCGFTLAYEKIQVGHTNKFLGFQVTFSCDKPQAALTVPHSKITELLKLTHQILSKGQITPKRLSKLTGKLVWALQCYPLLKPYLGSCFQCIAMLERKHLMSARLPRMLREDLRFIEKFFRVTTPESLYFEIPVEPTYPESVRLVGCDASLHSLAGYVYCCKTWRYWRCEVAKLPSKLKKEIMKAKSNTSHSDICALELLACLASLYLLTDMKGHFHAKSINSPIIVQSDNDGAVKIIRSMFSRLLCESPRKRKSAKVLQHVKPTAKALAEFLDRSLAVSTRANYKSITSIYEKFVSPEPAFPLRIEHLQKFICTMTKTTDGKQDYKYSSIKTYIKALRSRNASSGFSLDGSAEHGLKAALRSAKRAIGPEAEDRKIPLSLHEVKGLSSLGMVPGLKTDLRSLQVASLCAIFGLFRARETLKLLRGDIDVRPDMVIITIRQSKTDQWQDHDLLFPNLSYSDWLEGLKIALQFLKGSANPDQWGYNDLFIEQYGRWTSDCYKRYLDNVTEEYTHLYAASMVSEESPR</sequence>
<dbReference type="InterPro" id="IPR052055">
    <property type="entry name" value="Hepadnavirus_pol/RT"/>
</dbReference>
<dbReference type="Pfam" id="PF00078">
    <property type="entry name" value="RVT_1"/>
    <property type="match status" value="1"/>
</dbReference>
<dbReference type="OrthoDB" id="3067625at2759"/>
<dbReference type="InterPro" id="IPR043128">
    <property type="entry name" value="Rev_trsase/Diguanyl_cyclase"/>
</dbReference>
<evidence type="ECO:0000259" key="1">
    <source>
        <dbReference type="Pfam" id="PF00078"/>
    </source>
</evidence>
<feature type="domain" description="Reverse transcriptase" evidence="1">
    <location>
        <begin position="253"/>
        <end position="433"/>
    </location>
</feature>
<dbReference type="InterPro" id="IPR043502">
    <property type="entry name" value="DNA/RNA_pol_sf"/>
</dbReference>
<dbReference type="Gene3D" id="3.10.10.10">
    <property type="entry name" value="HIV Type 1 Reverse Transcriptase, subunit A, domain 1"/>
    <property type="match status" value="1"/>
</dbReference>
<dbReference type="EMBL" id="JAAPAO010001349">
    <property type="protein sequence ID" value="KAF4650079.1"/>
    <property type="molecule type" value="Genomic_DNA"/>
</dbReference>
<proteinExistence type="predicted"/>
<reference evidence="2 3" key="1">
    <citation type="submission" date="2020-04" db="EMBL/GenBank/DDBJ databases">
        <title>Perkinsus chesapeaki whole genome sequence.</title>
        <authorList>
            <person name="Bogema D.R."/>
        </authorList>
    </citation>
    <scope>NUCLEOTIDE SEQUENCE [LARGE SCALE GENOMIC DNA]</scope>
    <source>
        <strain evidence="2">ATCC PRA-425</strain>
    </source>
</reference>
<evidence type="ECO:0000313" key="2">
    <source>
        <dbReference type="EMBL" id="KAF4650079.1"/>
    </source>
</evidence>
<organism evidence="2 3">
    <name type="scientific">Perkinsus chesapeaki</name>
    <name type="common">Clam parasite</name>
    <name type="synonym">Perkinsus andrewsi</name>
    <dbReference type="NCBI Taxonomy" id="330153"/>
    <lineage>
        <taxon>Eukaryota</taxon>
        <taxon>Sar</taxon>
        <taxon>Alveolata</taxon>
        <taxon>Perkinsozoa</taxon>
        <taxon>Perkinsea</taxon>
        <taxon>Perkinsida</taxon>
        <taxon>Perkinsidae</taxon>
        <taxon>Perkinsus</taxon>
    </lineage>
</organism>
<dbReference type="PANTHER" id="PTHR33050">
    <property type="entry name" value="REVERSE TRANSCRIPTASE DOMAIN-CONTAINING PROTEIN"/>
    <property type="match status" value="1"/>
</dbReference>
<accession>A0A7J6KTZ5</accession>
<dbReference type="InterPro" id="IPR000477">
    <property type="entry name" value="RT_dom"/>
</dbReference>
<feature type="non-terminal residue" evidence="2">
    <location>
        <position position="934"/>
    </location>
</feature>